<dbReference type="KEGG" id="pgr:PGTG_02937"/>
<dbReference type="SMART" id="SM00786">
    <property type="entry name" value="SHR3_chaperone"/>
    <property type="match status" value="1"/>
</dbReference>
<feature type="region of interest" description="Disordered" evidence="1">
    <location>
        <begin position="243"/>
        <end position="263"/>
    </location>
</feature>
<reference key="1">
    <citation type="submission" date="2007-01" db="EMBL/GenBank/DDBJ databases">
        <title>The Genome Sequence of Puccinia graminis f. sp. tritici Strain CRL 75-36-700-3.</title>
        <authorList>
            <consortium name="The Broad Institute Genome Sequencing Platform"/>
            <person name="Birren B."/>
            <person name="Lander E."/>
            <person name="Galagan J."/>
            <person name="Nusbaum C."/>
            <person name="Devon K."/>
            <person name="Cuomo C."/>
            <person name="Jaffe D."/>
            <person name="Butler J."/>
            <person name="Alvarez P."/>
            <person name="Gnerre S."/>
            <person name="Grabherr M."/>
            <person name="Mauceli E."/>
            <person name="Brockman W."/>
            <person name="Young S."/>
            <person name="LaButti K."/>
            <person name="Sykes S."/>
            <person name="DeCaprio D."/>
            <person name="Crawford M."/>
            <person name="Koehrsen M."/>
            <person name="Engels R."/>
            <person name="Montgomery P."/>
            <person name="Pearson M."/>
            <person name="Howarth C."/>
            <person name="Larson L."/>
            <person name="White J."/>
            <person name="Zeng Q."/>
            <person name="Kodira C."/>
            <person name="Yandava C."/>
            <person name="Alvarado L."/>
            <person name="O'Leary S."/>
            <person name="Szabo L."/>
            <person name="Dean R."/>
            <person name="Schein J."/>
        </authorList>
    </citation>
    <scope>NUCLEOTIDE SEQUENCE</scope>
    <source>
        <strain>CRL 75-36-700-3</strain>
    </source>
</reference>
<dbReference type="GeneID" id="10528269"/>
<dbReference type="GO" id="GO:0051082">
    <property type="term" value="F:unfolded protein binding"/>
    <property type="evidence" value="ECO:0000318"/>
    <property type="project" value="GO_Central"/>
</dbReference>
<feature type="region of interest" description="Disordered" evidence="1">
    <location>
        <begin position="16"/>
        <end position="38"/>
    </location>
</feature>
<dbReference type="PANTHER" id="PTHR28228">
    <property type="entry name" value="SECRETORY COMPONENT PROTEIN SHR3"/>
    <property type="match status" value="1"/>
</dbReference>
<feature type="transmembrane region" description="Helical" evidence="2">
    <location>
        <begin position="96"/>
        <end position="118"/>
    </location>
</feature>
<dbReference type="OrthoDB" id="2498128at2759"/>
<dbReference type="GO" id="GO:0006888">
    <property type="term" value="P:endoplasmic reticulum to Golgi vesicle-mediated transport"/>
    <property type="evidence" value="ECO:0000318"/>
    <property type="project" value="GO_Central"/>
</dbReference>
<evidence type="ECO:0000313" key="3">
    <source>
        <dbReference type="EMBL" id="EFP76496.1"/>
    </source>
</evidence>
<keyword evidence="2" id="KW-0472">Membrane</keyword>
<keyword evidence="2" id="KW-0812">Transmembrane</keyword>
<dbReference type="Pfam" id="PF08229">
    <property type="entry name" value="SHR3_chaperone"/>
    <property type="match status" value="1"/>
</dbReference>
<dbReference type="VEuPathDB" id="FungiDB:PGTG_02937"/>
<organism evidence="3 4">
    <name type="scientific">Puccinia graminis f. sp. tritici (strain CRL 75-36-700-3 / race SCCL)</name>
    <name type="common">Black stem rust fungus</name>
    <dbReference type="NCBI Taxonomy" id="418459"/>
    <lineage>
        <taxon>Eukaryota</taxon>
        <taxon>Fungi</taxon>
        <taxon>Dikarya</taxon>
        <taxon>Basidiomycota</taxon>
        <taxon>Pucciniomycotina</taxon>
        <taxon>Pucciniomycetes</taxon>
        <taxon>Pucciniales</taxon>
        <taxon>Pucciniaceae</taxon>
        <taxon>Puccinia</taxon>
    </lineage>
</organism>
<dbReference type="RefSeq" id="XP_003320915.1">
    <property type="nucleotide sequence ID" value="XM_003320867.1"/>
</dbReference>
<dbReference type="Proteomes" id="UP000008783">
    <property type="component" value="Unassembled WGS sequence"/>
</dbReference>
<feature type="transmembrane region" description="Helical" evidence="2">
    <location>
        <begin position="53"/>
        <end position="76"/>
    </location>
</feature>
<reference evidence="4" key="2">
    <citation type="journal article" date="2011" name="Proc. Natl. Acad. Sci. U.S.A.">
        <title>Obligate biotrophy features unraveled by the genomic analysis of rust fungi.</title>
        <authorList>
            <person name="Duplessis S."/>
            <person name="Cuomo C.A."/>
            <person name="Lin Y.-C."/>
            <person name="Aerts A."/>
            <person name="Tisserant E."/>
            <person name="Veneault-Fourrey C."/>
            <person name="Joly D.L."/>
            <person name="Hacquard S."/>
            <person name="Amselem J."/>
            <person name="Cantarel B.L."/>
            <person name="Chiu R."/>
            <person name="Coutinho P.M."/>
            <person name="Feau N."/>
            <person name="Field M."/>
            <person name="Frey P."/>
            <person name="Gelhaye E."/>
            <person name="Goldberg J."/>
            <person name="Grabherr M.G."/>
            <person name="Kodira C.D."/>
            <person name="Kohler A."/>
            <person name="Kuees U."/>
            <person name="Lindquist E.A."/>
            <person name="Lucas S.M."/>
            <person name="Mago R."/>
            <person name="Mauceli E."/>
            <person name="Morin E."/>
            <person name="Murat C."/>
            <person name="Pangilinan J.L."/>
            <person name="Park R."/>
            <person name="Pearson M."/>
            <person name="Quesneville H."/>
            <person name="Rouhier N."/>
            <person name="Sakthikumar S."/>
            <person name="Salamov A.A."/>
            <person name="Schmutz J."/>
            <person name="Selles B."/>
            <person name="Shapiro H."/>
            <person name="Tanguay P."/>
            <person name="Tuskan G.A."/>
            <person name="Henrissat B."/>
            <person name="Van de Peer Y."/>
            <person name="Rouze P."/>
            <person name="Ellis J.G."/>
            <person name="Dodds P.N."/>
            <person name="Schein J.E."/>
            <person name="Zhong S."/>
            <person name="Hamelin R.C."/>
            <person name="Grigoriev I.V."/>
            <person name="Szabo L.J."/>
            <person name="Martin F."/>
        </authorList>
    </citation>
    <scope>NUCLEOTIDE SEQUENCE [LARGE SCALE GENOMIC DNA]</scope>
    <source>
        <strain evidence="4">CRL 75-36-700-3 / race SCCL</strain>
    </source>
</reference>
<dbReference type="eggNOG" id="ENOG502S73S">
    <property type="taxonomic scope" value="Eukaryota"/>
</dbReference>
<name>E3JWS1_PUCGT</name>
<evidence type="ECO:0000313" key="4">
    <source>
        <dbReference type="Proteomes" id="UP000008783"/>
    </source>
</evidence>
<evidence type="ECO:0000256" key="2">
    <source>
        <dbReference type="SAM" id="Phobius"/>
    </source>
</evidence>
<dbReference type="PANTHER" id="PTHR28228:SF1">
    <property type="entry name" value="SECRETORY COMPONENT PROTEIN SHR3"/>
    <property type="match status" value="1"/>
</dbReference>
<dbReference type="GO" id="GO:0005789">
    <property type="term" value="C:endoplasmic reticulum membrane"/>
    <property type="evidence" value="ECO:0000318"/>
    <property type="project" value="GO_Central"/>
</dbReference>
<accession>E3JWS1</accession>
<dbReference type="InParanoid" id="E3JWS1"/>
<feature type="transmembrane region" description="Helical" evidence="2">
    <location>
        <begin position="130"/>
        <end position="149"/>
    </location>
</feature>
<gene>
    <name evidence="3" type="ORF">PGTG_02937</name>
</gene>
<dbReference type="InterPro" id="IPR013248">
    <property type="entry name" value="Psh3/Shr3"/>
</dbReference>
<evidence type="ECO:0000256" key="1">
    <source>
        <dbReference type="SAM" id="MobiDB-lite"/>
    </source>
</evidence>
<dbReference type="HOGENOM" id="CLU_545298_0_0_1"/>
<dbReference type="AlphaFoldDB" id="E3JWS1"/>
<keyword evidence="2" id="KW-1133">Transmembrane helix</keyword>
<keyword evidence="4" id="KW-1185">Reference proteome</keyword>
<dbReference type="STRING" id="418459.E3JWS1"/>
<proteinExistence type="predicted"/>
<dbReference type="EMBL" id="DS178265">
    <property type="protein sequence ID" value="EFP76496.1"/>
    <property type="molecule type" value="Genomic_DNA"/>
</dbReference>
<protein>
    <submittedName>
        <fullName evidence="3">Uncharacterized protein</fullName>
    </submittedName>
</protein>
<sequence>MHSLAFFFSSDEAVADFSSTTSPGQPEQPKTTPPSPSPSALPTLTVFDGVSNALLLSSIGFLLGALFMALTTDYALLYTHAPTTAEAYLAAEQAYLTLWTSPLAVKAIFHLLLLLPIFTLSVKVSRYTEAAIYFDGLCLGMMLLVLGLYTGSTVPNLRKLAFEPSTQALADLVKNSLNLKIPTDFDPLSPTSVINRLLVLLSHPASILLKPQKALESEQEFKKALELNPVDEKSRHELLAVTAAGTGPPGSHNPPPRPSNPEGQIFREAEIVVINMGGFKTPEKNVQHRKLAISQRSLIFRDHTLIQEITSTPQLYDPRSTIEQTIRVFHGTRHSSLLSFQQKGIFPPYRLNEFSRSPTFYTTNDAQQAFEHPLHTHPAYPPGSPVAVFQFDIPTAVIHGHFSPTNGEPPFRVKRFSLVEDLDDWRTFCRQNIDKNLGGYNHNYDIVIGPICVPSSKPFQPIQLHSTQVQSTQVAFCSQRSGSWLNKHVTKIYIEERCED</sequence>